<dbReference type="InterPro" id="IPR036396">
    <property type="entry name" value="Cyt_P450_sf"/>
</dbReference>
<keyword evidence="6" id="KW-0349">Heme</keyword>
<comment type="cofactor">
    <cofactor evidence="1 6">
        <name>heme</name>
        <dbReference type="ChEBI" id="CHEBI:30413"/>
    </cofactor>
</comment>
<evidence type="ECO:0008006" key="10">
    <source>
        <dbReference type="Google" id="ProtNLM"/>
    </source>
</evidence>
<evidence type="ECO:0000256" key="6">
    <source>
        <dbReference type="PIRSR" id="PIRSR602401-1"/>
    </source>
</evidence>
<dbReference type="Gene3D" id="1.10.630.10">
    <property type="entry name" value="Cytochrome P450"/>
    <property type="match status" value="1"/>
</dbReference>
<evidence type="ECO:0000313" key="9">
    <source>
        <dbReference type="Proteomes" id="UP001153076"/>
    </source>
</evidence>
<evidence type="ECO:0000256" key="1">
    <source>
        <dbReference type="ARBA" id="ARBA00001971"/>
    </source>
</evidence>
<keyword evidence="5 6" id="KW-0408">Iron</keyword>
<accession>A0A9Q1QMI3</accession>
<dbReference type="InterPro" id="IPR017972">
    <property type="entry name" value="Cyt_P450_CS"/>
</dbReference>
<proteinExistence type="inferred from homology"/>
<keyword evidence="3 6" id="KW-0479">Metal-binding</keyword>
<comment type="caution">
    <text evidence="8">The sequence shown here is derived from an EMBL/GenBank/DDBJ whole genome shotgun (WGS) entry which is preliminary data.</text>
</comment>
<dbReference type="InterPro" id="IPR002401">
    <property type="entry name" value="Cyt_P450_E_grp-I"/>
</dbReference>
<reference evidence="8" key="1">
    <citation type="submission" date="2022-04" db="EMBL/GenBank/DDBJ databases">
        <title>Carnegiea gigantea Genome sequencing and assembly v2.</title>
        <authorList>
            <person name="Copetti D."/>
            <person name="Sanderson M.J."/>
            <person name="Burquez A."/>
            <person name="Wojciechowski M.F."/>
        </authorList>
    </citation>
    <scope>NUCLEOTIDE SEQUENCE</scope>
    <source>
        <strain evidence="8">SGP5-SGP5p</strain>
        <tissue evidence="8">Aerial part</tissue>
    </source>
</reference>
<evidence type="ECO:0000256" key="3">
    <source>
        <dbReference type="ARBA" id="ARBA00022723"/>
    </source>
</evidence>
<dbReference type="AlphaFoldDB" id="A0A9Q1QMI3"/>
<dbReference type="GO" id="GO:0004497">
    <property type="term" value="F:monooxygenase activity"/>
    <property type="evidence" value="ECO:0007669"/>
    <property type="project" value="InterPro"/>
</dbReference>
<comment type="similarity">
    <text evidence="2">Belongs to the cytochrome P450 family.</text>
</comment>
<evidence type="ECO:0000313" key="8">
    <source>
        <dbReference type="EMBL" id="KAJ8447001.1"/>
    </source>
</evidence>
<evidence type="ECO:0000256" key="4">
    <source>
        <dbReference type="ARBA" id="ARBA00023002"/>
    </source>
</evidence>
<dbReference type="PANTHER" id="PTHR24296">
    <property type="entry name" value="CYTOCHROME P450"/>
    <property type="match status" value="1"/>
</dbReference>
<dbReference type="GO" id="GO:0006629">
    <property type="term" value="P:lipid metabolic process"/>
    <property type="evidence" value="ECO:0007669"/>
    <property type="project" value="UniProtKB-ARBA"/>
</dbReference>
<keyword evidence="4" id="KW-0560">Oxidoreductase</keyword>
<dbReference type="EMBL" id="JAKOGI010000043">
    <property type="protein sequence ID" value="KAJ8447001.1"/>
    <property type="molecule type" value="Genomic_DNA"/>
</dbReference>
<dbReference type="OrthoDB" id="1470350at2759"/>
<evidence type="ECO:0000256" key="7">
    <source>
        <dbReference type="SAM" id="MobiDB-lite"/>
    </source>
</evidence>
<evidence type="ECO:0000256" key="5">
    <source>
        <dbReference type="ARBA" id="ARBA00023004"/>
    </source>
</evidence>
<dbReference type="CDD" id="cd11064">
    <property type="entry name" value="CYP86A"/>
    <property type="match status" value="1"/>
</dbReference>
<dbReference type="PRINTS" id="PR00385">
    <property type="entry name" value="P450"/>
</dbReference>
<dbReference type="GO" id="GO:0020037">
    <property type="term" value="F:heme binding"/>
    <property type="evidence" value="ECO:0007669"/>
    <property type="project" value="InterPro"/>
</dbReference>
<feature type="binding site" description="axial binding residue" evidence="6">
    <location>
        <position position="468"/>
    </location>
    <ligand>
        <name>heme</name>
        <dbReference type="ChEBI" id="CHEBI:30413"/>
    </ligand>
    <ligandPart>
        <name>Fe</name>
        <dbReference type="ChEBI" id="CHEBI:18248"/>
    </ligandPart>
</feature>
<organism evidence="8 9">
    <name type="scientific">Carnegiea gigantea</name>
    <dbReference type="NCBI Taxonomy" id="171969"/>
    <lineage>
        <taxon>Eukaryota</taxon>
        <taxon>Viridiplantae</taxon>
        <taxon>Streptophyta</taxon>
        <taxon>Embryophyta</taxon>
        <taxon>Tracheophyta</taxon>
        <taxon>Spermatophyta</taxon>
        <taxon>Magnoliopsida</taxon>
        <taxon>eudicotyledons</taxon>
        <taxon>Gunneridae</taxon>
        <taxon>Pentapetalae</taxon>
        <taxon>Caryophyllales</taxon>
        <taxon>Cactineae</taxon>
        <taxon>Cactaceae</taxon>
        <taxon>Cactoideae</taxon>
        <taxon>Echinocereeae</taxon>
        <taxon>Carnegiea</taxon>
    </lineage>
</organism>
<dbReference type="GO" id="GO:0016705">
    <property type="term" value="F:oxidoreductase activity, acting on paired donors, with incorporation or reduction of molecular oxygen"/>
    <property type="evidence" value="ECO:0007669"/>
    <property type="project" value="InterPro"/>
</dbReference>
<dbReference type="PRINTS" id="PR00463">
    <property type="entry name" value="EP450I"/>
</dbReference>
<dbReference type="Pfam" id="PF00067">
    <property type="entry name" value="p450"/>
    <property type="match status" value="1"/>
</dbReference>
<dbReference type="SUPFAM" id="SSF48264">
    <property type="entry name" value="Cytochrome P450"/>
    <property type="match status" value="1"/>
</dbReference>
<dbReference type="InterPro" id="IPR001128">
    <property type="entry name" value="Cyt_P450"/>
</dbReference>
<name>A0A9Q1QMI3_9CARY</name>
<sequence length="716" mass="81024">MYTYIEIFVVLFPLVFLFCYSFHKKRGSWNNWPLIGVLPTLLKNHLRIHDIIVEVMEKGSLTFVMKGPRFTNMKLLITADPANAQHILSKNFGNYPKGSKFKDIFEILGDGIFNVDSEMWKYHRKMAQFLLSHPQFNQFWVEKIWEKIEIGLIPILDHVAKQGLEIELQDLFGRFTFDTISTVVLDYDPRTLCFDLPNFPVSKALHDGEEAIFYRHVVPACVWKFQKWLGIGTEKKYREASKIVDNFIYGCISRKREEMRKNSQSNACKVGPKLGVNLMTLYMDEIRDSGEIGSNPDKFLRDTVLSYFVAGQETTSAALCWFLYLLSKNPHVLAKIKEELDVSMAQAKDHHGDEKIIWDRYDILLRKFKEVSDKLIYLHAAICEALRLYPTVPFNAKTPIEPDTLPSGHKVDSSTQIILSMYAMGRMKSLWGEDSYEFKPERWILETGKFRYVPSYKFLAFNSGPRTCLGKNMSMTIMKAAVIAIISKYHIQPVRGHPIVPDVSLVLHMRHGFKAQPAKPVAPIGLAVKPIEPMAQNLPGPIDSNSLPMSTGPLDNSCLQTPVALDPANPMCPSLGPPHSTNFLSRPTADTPSTTGPTASTDGPSLAMGGNVRQPQPSTDVYARPTRARRAPSHLGDYFCYDAQDYDSSPTSPVPPGSLGTPYPLLNYITCTNFLNIHQAFLIAITKIVEPRYYHEAIKDDNLVFIRLNSSRNSMP</sequence>
<dbReference type="GO" id="GO:0005506">
    <property type="term" value="F:iron ion binding"/>
    <property type="evidence" value="ECO:0007669"/>
    <property type="project" value="InterPro"/>
</dbReference>
<protein>
    <recommendedName>
        <fullName evidence="10">Cytochrome P450</fullName>
    </recommendedName>
</protein>
<dbReference type="PROSITE" id="PS00086">
    <property type="entry name" value="CYTOCHROME_P450"/>
    <property type="match status" value="1"/>
</dbReference>
<feature type="region of interest" description="Disordered" evidence="7">
    <location>
        <begin position="569"/>
        <end position="625"/>
    </location>
</feature>
<evidence type="ECO:0000256" key="2">
    <source>
        <dbReference type="ARBA" id="ARBA00010617"/>
    </source>
</evidence>
<feature type="compositionally biased region" description="Polar residues" evidence="7">
    <location>
        <begin position="579"/>
        <end position="603"/>
    </location>
</feature>
<dbReference type="Proteomes" id="UP001153076">
    <property type="component" value="Unassembled WGS sequence"/>
</dbReference>
<gene>
    <name evidence="8" type="ORF">Cgig2_033570</name>
</gene>
<keyword evidence="9" id="KW-1185">Reference proteome</keyword>